<evidence type="ECO:0000313" key="2">
    <source>
        <dbReference type="EMBL" id="SDZ88587.1"/>
    </source>
</evidence>
<proteinExistence type="predicted"/>
<gene>
    <name evidence="2" type="ORF">SAMN05660648_01054</name>
</gene>
<protein>
    <submittedName>
        <fullName evidence="2">LPS-assembly protein</fullName>
    </submittedName>
</protein>
<keyword evidence="1" id="KW-0732">Signal</keyword>
<dbReference type="PANTHER" id="PTHR30189:SF1">
    <property type="entry name" value="LPS-ASSEMBLY PROTEIN LPTD"/>
    <property type="match status" value="1"/>
</dbReference>
<dbReference type="GO" id="GO:1990351">
    <property type="term" value="C:transporter complex"/>
    <property type="evidence" value="ECO:0007669"/>
    <property type="project" value="TreeGrafter"/>
</dbReference>
<dbReference type="OrthoDB" id="1629906at2"/>
<dbReference type="PANTHER" id="PTHR30189">
    <property type="entry name" value="LPS-ASSEMBLY PROTEIN"/>
    <property type="match status" value="1"/>
</dbReference>
<dbReference type="InterPro" id="IPR050218">
    <property type="entry name" value="LptD"/>
</dbReference>
<dbReference type="GO" id="GO:0009279">
    <property type="term" value="C:cell outer membrane"/>
    <property type="evidence" value="ECO:0007669"/>
    <property type="project" value="TreeGrafter"/>
</dbReference>
<dbReference type="AlphaFoldDB" id="A0A1H3WN28"/>
<dbReference type="SUPFAM" id="SSF56935">
    <property type="entry name" value="Porins"/>
    <property type="match status" value="1"/>
</dbReference>
<dbReference type="RefSeq" id="WP_074671416.1">
    <property type="nucleotide sequence ID" value="NZ_FNQG01000004.1"/>
</dbReference>
<dbReference type="EMBL" id="FNQG01000004">
    <property type="protein sequence ID" value="SDZ88587.1"/>
    <property type="molecule type" value="Genomic_DNA"/>
</dbReference>
<name>A0A1H3WN28_SELRU</name>
<accession>A0A1H3WN28</accession>
<evidence type="ECO:0000313" key="3">
    <source>
        <dbReference type="Proteomes" id="UP000183469"/>
    </source>
</evidence>
<feature type="signal peptide" evidence="1">
    <location>
        <begin position="1"/>
        <end position="25"/>
    </location>
</feature>
<reference evidence="2 3" key="1">
    <citation type="submission" date="2016-10" db="EMBL/GenBank/DDBJ databases">
        <authorList>
            <person name="de Groot N.N."/>
        </authorList>
    </citation>
    <scope>NUCLEOTIDE SEQUENCE [LARGE SCALE GENOMIC DNA]</scope>
    <source>
        <strain evidence="2 3">DSM 2872</strain>
    </source>
</reference>
<organism evidence="2 3">
    <name type="scientific">Selenomonas ruminantium</name>
    <dbReference type="NCBI Taxonomy" id="971"/>
    <lineage>
        <taxon>Bacteria</taxon>
        <taxon>Bacillati</taxon>
        <taxon>Bacillota</taxon>
        <taxon>Negativicutes</taxon>
        <taxon>Selenomonadales</taxon>
        <taxon>Selenomonadaceae</taxon>
        <taxon>Selenomonas</taxon>
    </lineage>
</organism>
<evidence type="ECO:0000256" key="1">
    <source>
        <dbReference type="SAM" id="SignalP"/>
    </source>
</evidence>
<feature type="chain" id="PRO_5010187114" evidence="1">
    <location>
        <begin position="26"/>
        <end position="507"/>
    </location>
</feature>
<dbReference type="Proteomes" id="UP000183469">
    <property type="component" value="Unassembled WGS sequence"/>
</dbReference>
<sequence length="507" mass="58568">MNRHKLAGLLAAAVMLPLPSGVALAAYHSDSDTGVSVLDYIEDRHRSERENRLSDEQKKLLEDAKALEKNLRYPLDKTKAMPVAFEGDDLTYDERDGSFVAKGHVDIVQMDAHRFQGAEVNGNTKTQDVYVPDKAHMLQMTPGQSRITLDGYKAHYNYGKSTGEMDNIKGKVGNKYVTGKRIEFYPDRIVIYEGTQTKCGAKNPDYQLKAKKITVYPNDKTVLENVKFCIRGKTIYSRKYYEQKANESGAENYPKIGYDNNDGVWVEWAFSHPVTKKVAANANLHVTTKDGWRSNYNVTWSNAGMRTGVTYGHFEDGDSNWIKKQPSVFWSYGHKIGDTHLNYGLSAEYGRWYNKGIHSNHGKYSISLSRDAIRFNRFALRLSTGYSVTTESYNESQVNGWSWSALLTKDFDERWAAYAGYYYSQSNKKNSLFKYDTADTARRIDCGLSYRLDSKNRFVVGSRYDMEARKWLKVDYYWYHDFHCTQMIVRYRSKENSWNIRWQFTPW</sequence>